<evidence type="ECO:0000313" key="2">
    <source>
        <dbReference type="EMBL" id="OHT95425.1"/>
    </source>
</evidence>
<comment type="caution">
    <text evidence="2">The sequence shown here is derived from an EMBL/GenBank/DDBJ whole genome shotgun (WGS) entry which is preliminary data.</text>
</comment>
<evidence type="ECO:0000313" key="3">
    <source>
        <dbReference type="Proteomes" id="UP000179636"/>
    </source>
</evidence>
<gene>
    <name evidence="2" type="ORF">BKG61_19380</name>
</gene>
<dbReference type="Pfam" id="PF00480">
    <property type="entry name" value="ROK"/>
    <property type="match status" value="1"/>
</dbReference>
<accession>A0A1S1K372</accession>
<dbReference type="PANTHER" id="PTHR18964:SF149">
    <property type="entry name" value="BIFUNCTIONAL UDP-N-ACETYLGLUCOSAMINE 2-EPIMERASE_N-ACETYLMANNOSAMINE KINASE"/>
    <property type="match status" value="1"/>
</dbReference>
<comment type="similarity">
    <text evidence="1">Belongs to the ROK (NagC/XylR) family.</text>
</comment>
<dbReference type="STRING" id="1908205.BKG60_19910"/>
<organism evidence="2 3">
    <name type="scientific">Mycobacterium syngnathidarum</name>
    <dbReference type="NCBI Taxonomy" id="1908205"/>
    <lineage>
        <taxon>Bacteria</taxon>
        <taxon>Bacillati</taxon>
        <taxon>Actinomycetota</taxon>
        <taxon>Actinomycetes</taxon>
        <taxon>Mycobacteriales</taxon>
        <taxon>Mycobacteriaceae</taxon>
        <taxon>Mycobacterium</taxon>
    </lineage>
</organism>
<dbReference type="InterPro" id="IPR000600">
    <property type="entry name" value="ROK"/>
</dbReference>
<dbReference type="InterPro" id="IPR043129">
    <property type="entry name" value="ATPase_NBD"/>
</dbReference>
<dbReference type="SUPFAM" id="SSF46785">
    <property type="entry name" value="Winged helix' DNA-binding domain"/>
    <property type="match status" value="1"/>
</dbReference>
<dbReference type="AlphaFoldDB" id="A0A1S1K372"/>
<proteinExistence type="inferred from homology"/>
<dbReference type="Gene3D" id="1.10.10.10">
    <property type="entry name" value="Winged helix-like DNA-binding domain superfamily/Winged helix DNA-binding domain"/>
    <property type="match status" value="1"/>
</dbReference>
<evidence type="ECO:0008006" key="4">
    <source>
        <dbReference type="Google" id="ProtNLM"/>
    </source>
</evidence>
<reference evidence="2 3" key="1">
    <citation type="submission" date="2016-10" db="EMBL/GenBank/DDBJ databases">
        <title>Evaluation of Human, Animal and Environmental Mycobacterium chelonae Isolates by Core Genome Phylogenomic Analysis, Targeted Gene Comparison, and Anti-microbial Susceptibility Patterns: A Tale of Mistaken Identities.</title>
        <authorList>
            <person name="Fogelson S.B."/>
            <person name="Camus A.C."/>
            <person name="Lorenz W."/>
            <person name="Vasireddy R."/>
            <person name="Vasireddy S."/>
            <person name="Smith T."/>
            <person name="Brown-Elliott B.A."/>
            <person name="Wallace R.J.Jr."/>
            <person name="Hasan N.A."/>
            <person name="Reischl U."/>
            <person name="Sanchez S."/>
        </authorList>
    </citation>
    <scope>NUCLEOTIDE SEQUENCE [LARGE SCALE GENOMIC DNA]</scope>
    <source>
        <strain evidence="2 3">24999</strain>
    </source>
</reference>
<protein>
    <recommendedName>
        <fullName evidence="4">Sugar kinase</fullName>
    </recommendedName>
</protein>
<dbReference type="SUPFAM" id="SSF53067">
    <property type="entry name" value="Actin-like ATPase domain"/>
    <property type="match status" value="1"/>
</dbReference>
<sequence length="440" mass="45602">MTTVIADARRASTRAASSGNLSRTPPAASRYPQSRLLHIVAPSLKVPDAAAASVFGAVRSRGPVARDVIAQLTQLSIATVNRQVTALLDAGVLRERADLAVSGAIGRPRVPVEVNHEPYLTLGIHIGARATSIVAADLFGRTLDVVETPTPSGPQGAALAALASSARRYLSRWHRRRPLWVGVAAGGVVDSATGYLDHPRLGWADAPVGPVLAEALGLPVSVASHVDAMAGAELLLGGPRRAPEAVGAPARTSLYVYARETVGYALSIGGRVHSPASGPGTIAGLPARSELLGGSGQLESTVSDEAVLNAARRLRIIPAEGPSSTLSAVLRAARQGNGQAVELLADRARVLGEAVALLRDLLNPDDLVLGGQAFTEYPEGLPVVEDAVTRRSVLGHRDIRLTVFGNRVQEASAGIVSLGGLYADPIGAMRRAQTRRSAAV</sequence>
<dbReference type="InterPro" id="IPR036388">
    <property type="entry name" value="WH-like_DNA-bd_sf"/>
</dbReference>
<dbReference type="Gene3D" id="3.30.420.40">
    <property type="match status" value="2"/>
</dbReference>
<dbReference type="Proteomes" id="UP000179636">
    <property type="component" value="Unassembled WGS sequence"/>
</dbReference>
<dbReference type="InterPro" id="IPR036390">
    <property type="entry name" value="WH_DNA-bd_sf"/>
</dbReference>
<dbReference type="PANTHER" id="PTHR18964">
    <property type="entry name" value="ROK (REPRESSOR, ORF, KINASE) FAMILY"/>
    <property type="match status" value="1"/>
</dbReference>
<evidence type="ECO:0000256" key="1">
    <source>
        <dbReference type="ARBA" id="ARBA00006479"/>
    </source>
</evidence>
<dbReference type="EMBL" id="MLHV01000019">
    <property type="protein sequence ID" value="OHT95425.1"/>
    <property type="molecule type" value="Genomic_DNA"/>
</dbReference>
<name>A0A1S1K372_9MYCO</name>
<keyword evidence="3" id="KW-1185">Reference proteome</keyword>